<evidence type="ECO:0000313" key="10">
    <source>
        <dbReference type="Proteomes" id="UP000008066"/>
    </source>
</evidence>
<dbReference type="eggNOG" id="KOG3331">
    <property type="taxonomic scope" value="Eukaryota"/>
</dbReference>
<proteinExistence type="inferred from homology"/>
<dbReference type="OrthoDB" id="270763at2759"/>
<name>G0S8F3_CHATD</name>
<evidence type="ECO:0000256" key="1">
    <source>
        <dbReference type="ARBA" id="ARBA00004173"/>
    </source>
</evidence>
<dbReference type="InterPro" id="IPR038340">
    <property type="entry name" value="MRP-L47_sf"/>
</dbReference>
<dbReference type="PANTHER" id="PTHR21183:SF18">
    <property type="entry name" value="LARGE RIBOSOMAL SUBUNIT PROTEIN UL29M"/>
    <property type="match status" value="1"/>
</dbReference>
<keyword evidence="10" id="KW-1185">Reference proteome</keyword>
<comment type="similarity">
    <text evidence="2">Belongs to the universal ribosomal protein uL29 family.</text>
</comment>
<feature type="compositionally biased region" description="Polar residues" evidence="8">
    <location>
        <begin position="267"/>
        <end position="281"/>
    </location>
</feature>
<dbReference type="InterPro" id="IPR010729">
    <property type="entry name" value="Ribosomal_uL29_mit"/>
</dbReference>
<evidence type="ECO:0000256" key="2">
    <source>
        <dbReference type="ARBA" id="ARBA00009254"/>
    </source>
</evidence>
<evidence type="ECO:0000256" key="3">
    <source>
        <dbReference type="ARBA" id="ARBA00022980"/>
    </source>
</evidence>
<keyword evidence="4" id="KW-0496">Mitochondrion</keyword>
<dbReference type="GO" id="GO:0003735">
    <property type="term" value="F:structural constituent of ribosome"/>
    <property type="evidence" value="ECO:0007669"/>
    <property type="project" value="InterPro"/>
</dbReference>
<dbReference type="AlphaFoldDB" id="G0S8F3"/>
<gene>
    <name evidence="9" type="ORF">CTHT_0029680</name>
</gene>
<evidence type="ECO:0000256" key="7">
    <source>
        <dbReference type="ARBA" id="ARBA00035399"/>
    </source>
</evidence>
<dbReference type="GO" id="GO:0005762">
    <property type="term" value="C:mitochondrial large ribosomal subunit"/>
    <property type="evidence" value="ECO:0007669"/>
    <property type="project" value="TreeGrafter"/>
</dbReference>
<accession>G0S8F3</accession>
<protein>
    <recommendedName>
        <fullName evidence="6">Large ribosomal subunit protein uL29m</fullName>
    </recommendedName>
    <alternativeName>
        <fullName evidence="7">54S ribosomal protein L4, mitochondrial</fullName>
    </alternativeName>
</protein>
<dbReference type="HOGENOM" id="CLU_063281_1_1_1"/>
<organism evidence="10">
    <name type="scientific">Chaetomium thermophilum (strain DSM 1495 / CBS 144.50 / IMI 039719)</name>
    <name type="common">Thermochaetoides thermophila</name>
    <dbReference type="NCBI Taxonomy" id="759272"/>
    <lineage>
        <taxon>Eukaryota</taxon>
        <taxon>Fungi</taxon>
        <taxon>Dikarya</taxon>
        <taxon>Ascomycota</taxon>
        <taxon>Pezizomycotina</taxon>
        <taxon>Sordariomycetes</taxon>
        <taxon>Sordariomycetidae</taxon>
        <taxon>Sordariales</taxon>
        <taxon>Chaetomiaceae</taxon>
        <taxon>Thermochaetoides</taxon>
    </lineage>
</organism>
<feature type="region of interest" description="Disordered" evidence="8">
    <location>
        <begin position="218"/>
        <end position="281"/>
    </location>
</feature>
<dbReference type="Gene3D" id="6.10.330.20">
    <property type="match status" value="1"/>
</dbReference>
<evidence type="ECO:0000313" key="9">
    <source>
        <dbReference type="EMBL" id="EGS21127.1"/>
    </source>
</evidence>
<evidence type="ECO:0000256" key="6">
    <source>
        <dbReference type="ARBA" id="ARBA00035289"/>
    </source>
</evidence>
<dbReference type="RefSeq" id="XP_006693423.1">
    <property type="nucleotide sequence ID" value="XM_006693360.1"/>
</dbReference>
<dbReference type="STRING" id="759272.G0S8F3"/>
<evidence type="ECO:0000256" key="4">
    <source>
        <dbReference type="ARBA" id="ARBA00023128"/>
    </source>
</evidence>
<dbReference type="GO" id="GO:0032543">
    <property type="term" value="P:mitochondrial translation"/>
    <property type="evidence" value="ECO:0007669"/>
    <property type="project" value="TreeGrafter"/>
</dbReference>
<keyword evidence="5" id="KW-0687">Ribonucleoprotein</keyword>
<evidence type="ECO:0000256" key="5">
    <source>
        <dbReference type="ARBA" id="ARBA00023274"/>
    </source>
</evidence>
<comment type="subcellular location">
    <subcellularLocation>
        <location evidence="1">Mitochondrion</location>
    </subcellularLocation>
</comment>
<dbReference type="GeneID" id="18257006"/>
<reference evidence="9 10" key="1">
    <citation type="journal article" date="2011" name="Cell">
        <title>Insight into structure and assembly of the nuclear pore complex by utilizing the genome of a eukaryotic thermophile.</title>
        <authorList>
            <person name="Amlacher S."/>
            <person name="Sarges P."/>
            <person name="Flemming D."/>
            <person name="van Noort V."/>
            <person name="Kunze R."/>
            <person name="Devos D.P."/>
            <person name="Arumugam M."/>
            <person name="Bork P."/>
            <person name="Hurt E."/>
        </authorList>
    </citation>
    <scope>NUCLEOTIDE SEQUENCE [LARGE SCALE GENOMIC DNA]</scope>
    <source>
        <strain evidence="10">DSM 1495 / CBS 144.50 / IMI 039719</strain>
    </source>
</reference>
<keyword evidence="3 9" id="KW-0689">Ribosomal protein</keyword>
<dbReference type="PANTHER" id="PTHR21183">
    <property type="entry name" value="RIBOSOMAL PROTEIN L47, MITOCHONDRIAL-RELATED"/>
    <property type="match status" value="1"/>
</dbReference>
<evidence type="ECO:0000256" key="8">
    <source>
        <dbReference type="SAM" id="MobiDB-lite"/>
    </source>
</evidence>
<dbReference type="OMA" id="YAHGRAW"/>
<dbReference type="Pfam" id="PF06984">
    <property type="entry name" value="MRP-L47"/>
    <property type="match status" value="1"/>
</dbReference>
<dbReference type="KEGG" id="cthr:CTHT_0029680"/>
<sequence>MASSAAIRPAMGALGRISSTTTTAATAAVTPRQTLSALLPHQQIASISTTAVLLKRHKYPGARDNRDYSKKRGESAIRRTGTRWRLSMSDEPLPRPVSKEALPPIETDPNHGLWEFFYDRKKIVQTPEQDAAHGRAWTVEELRHKSWEDLHKLWWVCVKERNRIATANWERRKQKLGFGEAEAEARDRTVRSTMRAIKHVLTERFYLWEDARKLAENDPEVDLSGNGPAFTPRQYLESEEPAEGEPQAAEGQAEKAAVEAAVDPAMITTSASQSQQAETRL</sequence>
<dbReference type="EMBL" id="GL988041">
    <property type="protein sequence ID" value="EGS21127.1"/>
    <property type="molecule type" value="Genomic_DNA"/>
</dbReference>
<dbReference type="Proteomes" id="UP000008066">
    <property type="component" value="Unassembled WGS sequence"/>
</dbReference>